<evidence type="ECO:0000313" key="5">
    <source>
        <dbReference type="EMBL" id="KRM02594.1"/>
    </source>
</evidence>
<evidence type="ECO:0000259" key="3">
    <source>
        <dbReference type="Pfam" id="PF07261"/>
    </source>
</evidence>
<dbReference type="Proteomes" id="UP000051739">
    <property type="component" value="Unassembled WGS sequence"/>
</dbReference>
<protein>
    <submittedName>
        <fullName evidence="5">Replication initiation and membrane attachment protein DnaB</fullName>
    </submittedName>
</protein>
<proteinExistence type="inferred from homology"/>
<gene>
    <name evidence="5" type="ORF">FC60_GL001770</name>
</gene>
<evidence type="ECO:0000256" key="2">
    <source>
        <dbReference type="SAM" id="MobiDB-lite"/>
    </source>
</evidence>
<dbReference type="InterPro" id="IPR006343">
    <property type="entry name" value="DnaB/C_C"/>
</dbReference>
<feature type="domain" description="Replicative helicase loading/DNA remodeling protein DnaB N-terminal winged helix" evidence="4">
    <location>
        <begin position="24"/>
        <end position="267"/>
    </location>
</feature>
<evidence type="ECO:0000256" key="1">
    <source>
        <dbReference type="ARBA" id="ARBA00093462"/>
    </source>
</evidence>
<feature type="domain" description="DnaB/C C-terminal" evidence="3">
    <location>
        <begin position="318"/>
        <end position="384"/>
    </location>
</feature>
<comment type="caution">
    <text evidence="5">The sequence shown here is derived from an EMBL/GenBank/DDBJ whole genome shotgun (WGS) entry which is preliminary data.</text>
</comment>
<dbReference type="EMBL" id="AZFN01000009">
    <property type="protein sequence ID" value="KRM02594.1"/>
    <property type="molecule type" value="Genomic_DNA"/>
</dbReference>
<dbReference type="Pfam" id="PF07261">
    <property type="entry name" value="DnaB_2"/>
    <property type="match status" value="1"/>
</dbReference>
<organism evidence="5 6">
    <name type="scientific">Limosilactobacillus gastricus DSM 16045</name>
    <dbReference type="NCBI Taxonomy" id="1423749"/>
    <lineage>
        <taxon>Bacteria</taxon>
        <taxon>Bacillati</taxon>
        <taxon>Bacillota</taxon>
        <taxon>Bacilli</taxon>
        <taxon>Lactobacillales</taxon>
        <taxon>Lactobacillaceae</taxon>
        <taxon>Limosilactobacillus</taxon>
    </lineage>
</organism>
<feature type="compositionally biased region" description="Basic and acidic residues" evidence="2">
    <location>
        <begin position="408"/>
        <end position="422"/>
    </location>
</feature>
<dbReference type="Pfam" id="PF25888">
    <property type="entry name" value="WHD_DnaB"/>
    <property type="match status" value="1"/>
</dbReference>
<feature type="compositionally biased region" description="Polar residues" evidence="2">
    <location>
        <begin position="434"/>
        <end position="454"/>
    </location>
</feature>
<dbReference type="AlphaFoldDB" id="A0A0R1VAR9"/>
<comment type="similarity">
    <text evidence="1">Belongs to the DnaB/DnaD family.</text>
</comment>
<dbReference type="PATRIC" id="fig|1423749.3.peg.1831"/>
<accession>A0A0R1VAR9</accession>
<dbReference type="InterPro" id="IPR058660">
    <property type="entry name" value="WHD_DnaB"/>
</dbReference>
<name>A0A0R1VAR9_9LACO</name>
<reference evidence="5 6" key="1">
    <citation type="journal article" date="2015" name="Genome Announc.">
        <title>Expanding the biotechnology potential of lactobacilli through comparative genomics of 213 strains and associated genera.</title>
        <authorList>
            <person name="Sun Z."/>
            <person name="Harris H.M."/>
            <person name="McCann A."/>
            <person name="Guo C."/>
            <person name="Argimon S."/>
            <person name="Zhang W."/>
            <person name="Yang X."/>
            <person name="Jeffery I.B."/>
            <person name="Cooney J.C."/>
            <person name="Kagawa T.F."/>
            <person name="Liu W."/>
            <person name="Song Y."/>
            <person name="Salvetti E."/>
            <person name="Wrobel A."/>
            <person name="Rasinkangas P."/>
            <person name="Parkhill J."/>
            <person name="Rea M.C."/>
            <person name="O'Sullivan O."/>
            <person name="Ritari J."/>
            <person name="Douillard F.P."/>
            <person name="Paul Ross R."/>
            <person name="Yang R."/>
            <person name="Briner A.E."/>
            <person name="Felis G.E."/>
            <person name="de Vos W.M."/>
            <person name="Barrangou R."/>
            <person name="Klaenhammer T.R."/>
            <person name="Caufield P.W."/>
            <person name="Cui Y."/>
            <person name="Zhang H."/>
            <person name="O'Toole P.W."/>
        </authorList>
    </citation>
    <scope>NUCLEOTIDE SEQUENCE [LARGE SCALE GENOMIC DNA]</scope>
    <source>
        <strain evidence="5 6">DSM 16045</strain>
    </source>
</reference>
<evidence type="ECO:0000313" key="6">
    <source>
        <dbReference type="Proteomes" id="UP000051739"/>
    </source>
</evidence>
<keyword evidence="6" id="KW-1185">Reference proteome</keyword>
<dbReference type="RefSeq" id="WP_056937183.1">
    <property type="nucleotide sequence ID" value="NZ_AZFN01000009.1"/>
</dbReference>
<feature type="compositionally biased region" description="Basic residues" evidence="2">
    <location>
        <begin position="392"/>
        <end position="407"/>
    </location>
</feature>
<feature type="region of interest" description="Disordered" evidence="2">
    <location>
        <begin position="389"/>
        <end position="454"/>
    </location>
</feature>
<evidence type="ECO:0000259" key="4">
    <source>
        <dbReference type="Pfam" id="PF25888"/>
    </source>
</evidence>
<sequence>MGNNLVRLQSQTGYVVSLSPDFGKFDQTTFLSFYQPLMSPTAMGLFYALQLNPSVHPVLTDRQPHQKLMVQLGAGIQAIDQGRQQLEALGLLKTFQQIDDLGEVLVYELHPTLSPDEFLADDLLSVLLLQMVGEQAFNQLSQRANQYYLKSSELAEVTTPFLDVYTIGKQALKQVDPVIKTARQTNALVKSKSSKVSDPAFDWELLGQQLQLQGIDHQVMTDYHQVIMAEHLLYQLDEFQLAELMIKAVDVTNNQFDVDRFKQLVRQQGQASRQPSVQTSNSNEDLHDLSEVEKQLVQQVQAYSPLDYLTGLKNATNSGYVSSNERYTLERLVEAQTLPISAINVLLHYVIVEQGKASLNANLVDAIANAWTRKGVQSASDAIRALKDFRKQRQTKSRQSRRTSNGKHVKEQLPEWAKKADYQPRPAKKATDEGNLSNIENLKSKLRQQQNNQP</sequence>